<name>A0A316VEN8_9BASI</name>
<reference evidence="4 5" key="1">
    <citation type="journal article" date="2018" name="Mol. Biol. Evol.">
        <title>Broad Genomic Sampling Reveals a Smut Pathogenic Ancestry of the Fungal Clade Ustilaginomycotina.</title>
        <authorList>
            <person name="Kijpornyongpan T."/>
            <person name="Mondo S.J."/>
            <person name="Barry K."/>
            <person name="Sandor L."/>
            <person name="Lee J."/>
            <person name="Lipzen A."/>
            <person name="Pangilinan J."/>
            <person name="LaButti K."/>
            <person name="Hainaut M."/>
            <person name="Henrissat B."/>
            <person name="Grigoriev I.V."/>
            <person name="Spatafora J.W."/>
            <person name="Aime M.C."/>
        </authorList>
    </citation>
    <scope>NUCLEOTIDE SEQUENCE [LARGE SCALE GENOMIC DNA]</scope>
    <source>
        <strain evidence="4 5">MCA 3882</strain>
    </source>
</reference>
<dbReference type="FunCoup" id="A0A316VEN8">
    <property type="interactions" value="147"/>
</dbReference>
<dbReference type="STRING" id="1280837.A0A316VEN8"/>
<sequence>LEGHTDSVYCVRIDSKPGSRDRTIKIWDGDSGMCLCTLTGHEGSVLCMDFDEEVLLTGSSDSNVFIWDLTKIDQGKEPTIIKVLTEHTAGVLDVNIFDHYVMTCSKDATCRVYDRHDDYKTVHVYRRHGGPVNAGGISSLDGVLHAVTASGEGSIQMWNLLTGELIRTFDGHTKGLACVDIIGHTVISGSSDHTVRVWDAKTGECLVRCDAHTDLVRAIAFDDVRKILISAGYDGHVKLFDLRRHLL</sequence>
<dbReference type="Proteomes" id="UP000245771">
    <property type="component" value="Unassembled WGS sequence"/>
</dbReference>
<dbReference type="InterPro" id="IPR050995">
    <property type="entry name" value="WD-F-box_domain-protein"/>
</dbReference>
<accession>A0A316VEN8</accession>
<dbReference type="GeneID" id="37017835"/>
<protein>
    <submittedName>
        <fullName evidence="4">WD40 repeat-like protein</fullName>
    </submittedName>
</protein>
<feature type="non-terminal residue" evidence="4">
    <location>
        <position position="247"/>
    </location>
</feature>
<keyword evidence="5" id="KW-1185">Reference proteome</keyword>
<dbReference type="PROSITE" id="PS50294">
    <property type="entry name" value="WD_REPEATS_REGION"/>
    <property type="match status" value="3"/>
</dbReference>
<dbReference type="Gene3D" id="2.130.10.10">
    <property type="entry name" value="YVTN repeat-like/Quinoprotein amine dehydrogenase"/>
    <property type="match status" value="2"/>
</dbReference>
<dbReference type="SMART" id="SM00320">
    <property type="entry name" value="WD40"/>
    <property type="match status" value="6"/>
</dbReference>
<dbReference type="PRINTS" id="PR00320">
    <property type="entry name" value="GPROTEINBRPT"/>
</dbReference>
<dbReference type="RefSeq" id="XP_025356292.1">
    <property type="nucleotide sequence ID" value="XM_025496054.1"/>
</dbReference>
<dbReference type="Pfam" id="PF00400">
    <property type="entry name" value="WD40"/>
    <property type="match status" value="5"/>
</dbReference>
<dbReference type="AlphaFoldDB" id="A0A316VEN8"/>
<dbReference type="CDD" id="cd00200">
    <property type="entry name" value="WD40"/>
    <property type="match status" value="1"/>
</dbReference>
<proteinExistence type="predicted"/>
<dbReference type="PANTHER" id="PTHR14604:SF4">
    <property type="entry name" value="F-BOX DOMAIN-CONTAINING PROTEIN"/>
    <property type="match status" value="1"/>
</dbReference>
<gene>
    <name evidence="4" type="ORF">FA14DRAFT_114444</name>
</gene>
<evidence type="ECO:0000256" key="3">
    <source>
        <dbReference type="PROSITE-ProRule" id="PRU00221"/>
    </source>
</evidence>
<dbReference type="EMBL" id="KZ819603">
    <property type="protein sequence ID" value="PWN35990.1"/>
    <property type="molecule type" value="Genomic_DNA"/>
</dbReference>
<dbReference type="PANTHER" id="PTHR14604">
    <property type="entry name" value="WD40 REPEAT PF20"/>
    <property type="match status" value="1"/>
</dbReference>
<dbReference type="SUPFAM" id="SSF50978">
    <property type="entry name" value="WD40 repeat-like"/>
    <property type="match status" value="1"/>
</dbReference>
<dbReference type="PROSITE" id="PS00678">
    <property type="entry name" value="WD_REPEATS_1"/>
    <property type="match status" value="2"/>
</dbReference>
<dbReference type="InterPro" id="IPR020472">
    <property type="entry name" value="WD40_PAC1"/>
</dbReference>
<dbReference type="InterPro" id="IPR001680">
    <property type="entry name" value="WD40_rpt"/>
</dbReference>
<dbReference type="InterPro" id="IPR036322">
    <property type="entry name" value="WD40_repeat_dom_sf"/>
</dbReference>
<evidence type="ECO:0000313" key="5">
    <source>
        <dbReference type="Proteomes" id="UP000245771"/>
    </source>
</evidence>
<evidence type="ECO:0000256" key="2">
    <source>
        <dbReference type="ARBA" id="ARBA00022737"/>
    </source>
</evidence>
<dbReference type="InterPro" id="IPR015943">
    <property type="entry name" value="WD40/YVTN_repeat-like_dom_sf"/>
</dbReference>
<keyword evidence="1 3" id="KW-0853">WD repeat</keyword>
<keyword evidence="2" id="KW-0677">Repeat</keyword>
<feature type="repeat" description="WD" evidence="3">
    <location>
        <begin position="38"/>
        <end position="69"/>
    </location>
</feature>
<evidence type="ECO:0000256" key="1">
    <source>
        <dbReference type="ARBA" id="ARBA00022574"/>
    </source>
</evidence>
<dbReference type="InParanoid" id="A0A316VEN8"/>
<dbReference type="OrthoDB" id="19711at2759"/>
<evidence type="ECO:0000313" key="4">
    <source>
        <dbReference type="EMBL" id="PWN35990.1"/>
    </source>
</evidence>
<dbReference type="PROSITE" id="PS50082">
    <property type="entry name" value="WD_REPEATS_2"/>
    <property type="match status" value="3"/>
</dbReference>
<organism evidence="4 5">
    <name type="scientific">Meira miltonrushii</name>
    <dbReference type="NCBI Taxonomy" id="1280837"/>
    <lineage>
        <taxon>Eukaryota</taxon>
        <taxon>Fungi</taxon>
        <taxon>Dikarya</taxon>
        <taxon>Basidiomycota</taxon>
        <taxon>Ustilaginomycotina</taxon>
        <taxon>Exobasidiomycetes</taxon>
        <taxon>Exobasidiales</taxon>
        <taxon>Brachybasidiaceae</taxon>
        <taxon>Meira</taxon>
    </lineage>
</organism>
<feature type="non-terminal residue" evidence="4">
    <location>
        <position position="1"/>
    </location>
</feature>
<dbReference type="InterPro" id="IPR019775">
    <property type="entry name" value="WD40_repeat_CS"/>
</dbReference>
<feature type="repeat" description="WD" evidence="3">
    <location>
        <begin position="169"/>
        <end position="208"/>
    </location>
</feature>
<feature type="repeat" description="WD" evidence="3">
    <location>
        <begin position="209"/>
        <end position="247"/>
    </location>
</feature>